<dbReference type="Pfam" id="PF08125">
    <property type="entry name" value="Mannitol_dh_C"/>
    <property type="match status" value="1"/>
</dbReference>
<gene>
    <name evidence="5" type="ORF">H8S47_02955</name>
</gene>
<dbReference type="InterPro" id="IPR013131">
    <property type="entry name" value="Mannitol_DH_N"/>
</dbReference>
<dbReference type="EMBL" id="JACONT010000004">
    <property type="protein sequence ID" value="MBC3940643.1"/>
    <property type="molecule type" value="Genomic_DNA"/>
</dbReference>
<feature type="domain" description="Mannitol dehydrogenase N-terminal" evidence="3">
    <location>
        <begin position="28"/>
        <end position="273"/>
    </location>
</feature>
<keyword evidence="1" id="KW-0560">Oxidoreductase</keyword>
<dbReference type="SUPFAM" id="SSF51735">
    <property type="entry name" value="NAD(P)-binding Rossmann-fold domains"/>
    <property type="match status" value="1"/>
</dbReference>
<evidence type="ECO:0000259" key="3">
    <source>
        <dbReference type="Pfam" id="PF01232"/>
    </source>
</evidence>
<evidence type="ECO:0000313" key="5">
    <source>
        <dbReference type="EMBL" id="MBC3940643.1"/>
    </source>
</evidence>
<name>A0ABR7AJK8_9SPHN</name>
<reference evidence="5 6" key="1">
    <citation type="submission" date="2020-08" db="EMBL/GenBank/DDBJ databases">
        <title>Putative novel bacterial strains isolated from necrotic wheat leaf tissues caused by Xanthomonas translucens.</title>
        <authorList>
            <person name="Tambong J.T."/>
        </authorList>
    </citation>
    <scope>NUCLEOTIDE SEQUENCE [LARGE SCALE GENOMIC DNA]</scope>
    <source>
        <strain evidence="6">DOAB 1063</strain>
    </source>
</reference>
<dbReference type="Gene3D" id="1.10.1040.10">
    <property type="entry name" value="N-(1-d-carboxylethyl)-l-norvaline Dehydrogenase, domain 2"/>
    <property type="match status" value="1"/>
</dbReference>
<dbReference type="SUPFAM" id="SSF48179">
    <property type="entry name" value="6-phosphogluconate dehydrogenase C-terminal domain-like"/>
    <property type="match status" value="1"/>
</dbReference>
<dbReference type="InterPro" id="IPR036291">
    <property type="entry name" value="NAD(P)-bd_dom_sf"/>
</dbReference>
<dbReference type="PROSITE" id="PS00974">
    <property type="entry name" value="MANNITOL_DHGENASE"/>
    <property type="match status" value="1"/>
</dbReference>
<evidence type="ECO:0000313" key="6">
    <source>
        <dbReference type="Proteomes" id="UP000597613"/>
    </source>
</evidence>
<dbReference type="InterPro" id="IPR013328">
    <property type="entry name" value="6PGD_dom2"/>
</dbReference>
<dbReference type="InterPro" id="IPR008927">
    <property type="entry name" value="6-PGluconate_DH-like_C_sf"/>
</dbReference>
<dbReference type="InterPro" id="IPR050988">
    <property type="entry name" value="Mannitol_DH/Oxidoreductase"/>
</dbReference>
<dbReference type="InterPro" id="IPR023027">
    <property type="entry name" value="Mannitol_DH_CS"/>
</dbReference>
<proteinExistence type="predicted"/>
<feature type="domain" description="Mannitol dehydrogenase C-terminal" evidence="4">
    <location>
        <begin position="284"/>
        <end position="451"/>
    </location>
</feature>
<dbReference type="Gene3D" id="3.40.50.720">
    <property type="entry name" value="NAD(P)-binding Rossmann-like Domain"/>
    <property type="match status" value="1"/>
</dbReference>
<evidence type="ECO:0000259" key="4">
    <source>
        <dbReference type="Pfam" id="PF08125"/>
    </source>
</evidence>
<keyword evidence="2" id="KW-0520">NAD</keyword>
<dbReference type="InterPro" id="IPR000669">
    <property type="entry name" value="Mannitol_DH"/>
</dbReference>
<sequence length="485" mass="51319">MRLSTATLDRLPAAVARPTYDRSRVKRGVVHLGIGAFHRAHQAAVFEQALAAGDLRWGITGVSLRSAGVRDQLAPQDGLYTLVVRDGEGERLQVVGAVMAMLVAPEDPAAVVAALASADTHIVTLTITEKGYKLDRATGRLQAGDADVAHDLASLDAPRTAPGFLVAGLAARHAAGTGPLTILSCDNLPHNGTLLRDAVLAMAAAHDADLRDWIAATVTFPQTMVDRIVPATTPADIAALANTLGVEDHAMVKAEPFTQWVIEDRFAGERPDLAAFGVQLTDAVAPWEDAKLRLLNGAHSAIAYLGGLAGLDFVHEVVAQPAARAFVEALWDESATTLDPPAALDIAHYRAALMARFANPALQHRTRQIAMDGSQKLPQRLLAPIAERRAKRQSVDALALAVAAWMRWQSGVTDAGEMFAIDDPIADRLGAAVSGATTSTERVDALLGLLAFRPDPDLRSVLVANLDRLERRGAVAALASFGETA</sequence>
<comment type="caution">
    <text evidence="5">The sequence shown here is derived from an EMBL/GenBank/DDBJ whole genome shotgun (WGS) entry which is preliminary data.</text>
</comment>
<dbReference type="PRINTS" id="PR00084">
    <property type="entry name" value="MTLDHDRGNASE"/>
</dbReference>
<evidence type="ECO:0000256" key="2">
    <source>
        <dbReference type="ARBA" id="ARBA00023027"/>
    </source>
</evidence>
<protein>
    <submittedName>
        <fullName evidence="5">Mannitol dehydrogenase family protein</fullName>
    </submittedName>
</protein>
<dbReference type="Proteomes" id="UP000597613">
    <property type="component" value="Unassembled WGS sequence"/>
</dbReference>
<keyword evidence="6" id="KW-1185">Reference proteome</keyword>
<evidence type="ECO:0000256" key="1">
    <source>
        <dbReference type="ARBA" id="ARBA00023002"/>
    </source>
</evidence>
<dbReference type="PANTHER" id="PTHR43362:SF1">
    <property type="entry name" value="MANNITOL DEHYDROGENASE 2-RELATED"/>
    <property type="match status" value="1"/>
</dbReference>
<dbReference type="RefSeq" id="WP_187502443.1">
    <property type="nucleotide sequence ID" value="NZ_CP162536.1"/>
</dbReference>
<accession>A0ABR7AJK8</accession>
<dbReference type="PANTHER" id="PTHR43362">
    <property type="entry name" value="MANNITOL DEHYDROGENASE DSF1-RELATED"/>
    <property type="match status" value="1"/>
</dbReference>
<dbReference type="Pfam" id="PF01232">
    <property type="entry name" value="Mannitol_dh"/>
    <property type="match status" value="1"/>
</dbReference>
<dbReference type="InterPro" id="IPR013118">
    <property type="entry name" value="Mannitol_DH_C"/>
</dbReference>
<organism evidence="5 6">
    <name type="scientific">Sphingomonas albertensis</name>
    <dbReference type="NCBI Taxonomy" id="2762591"/>
    <lineage>
        <taxon>Bacteria</taxon>
        <taxon>Pseudomonadati</taxon>
        <taxon>Pseudomonadota</taxon>
        <taxon>Alphaproteobacteria</taxon>
        <taxon>Sphingomonadales</taxon>
        <taxon>Sphingomonadaceae</taxon>
        <taxon>Sphingomonas</taxon>
    </lineage>
</organism>